<keyword evidence="5" id="KW-1185">Reference proteome</keyword>
<dbReference type="GO" id="GO:0006281">
    <property type="term" value="P:DNA repair"/>
    <property type="evidence" value="ECO:0007669"/>
    <property type="project" value="InterPro"/>
</dbReference>
<dbReference type="EMBL" id="QUBR01000001">
    <property type="protein sequence ID" value="REK72452.1"/>
    <property type="molecule type" value="Genomic_DNA"/>
</dbReference>
<dbReference type="Pfam" id="PF01068">
    <property type="entry name" value="DNA_ligase_A_M"/>
    <property type="match status" value="1"/>
</dbReference>
<evidence type="ECO:0000256" key="2">
    <source>
        <dbReference type="ARBA" id="ARBA00022598"/>
    </source>
</evidence>
<dbReference type="InterPro" id="IPR012310">
    <property type="entry name" value="DNA_ligase_ATP-dep_cent"/>
</dbReference>
<name>A0A371P973_9ACTN</name>
<dbReference type="PANTHER" id="PTHR45674:SF4">
    <property type="entry name" value="DNA LIGASE 1"/>
    <property type="match status" value="1"/>
</dbReference>
<keyword evidence="2" id="KW-0436">Ligase</keyword>
<dbReference type="Proteomes" id="UP000265581">
    <property type="component" value="Unassembled WGS sequence"/>
</dbReference>
<dbReference type="PROSITE" id="PS50160">
    <property type="entry name" value="DNA_LIGASE_A3"/>
    <property type="match status" value="1"/>
</dbReference>
<dbReference type="Gene3D" id="3.30.470.30">
    <property type="entry name" value="DNA ligase/mRNA capping enzyme"/>
    <property type="match status" value="1"/>
</dbReference>
<comment type="similarity">
    <text evidence="1">Belongs to the ATP-dependent DNA ligase family.</text>
</comment>
<reference evidence="4 5" key="1">
    <citation type="submission" date="2018-08" db="EMBL/GenBank/DDBJ databases">
        <title>Aeromicrobium sp. M2KJ-4, whole genome shotgun sequence.</title>
        <authorList>
            <person name="Tuo L."/>
        </authorList>
    </citation>
    <scope>NUCLEOTIDE SEQUENCE [LARGE SCALE GENOMIC DNA]</scope>
    <source>
        <strain evidence="4 5">M2KJ-4</strain>
    </source>
</reference>
<sequence>MEQTAAEEDVVPLLEFGQVPMLARPVPALPDESDLPGGCVYEPKFDGYRAMLYMTGGRCRIQSRHGQDITAAFPDIVAAAEIELPDGVVVDGEMVVWGEDAYEFIQVQKRITGPPRVLGLSPASFIAFDLLMWDDDDLRGHPLSHRRRMLEVVLVDHMMPFQVVPQTTDRAQAADWMVEYSRHDVGIEGLVVKGLDTVYASGERGWLKLRFQDTSEAVVCSIVGPLEQPERLVLGVPAATGYDLVGWTLPLVAKHQRDVAELVVPRPETDQTLDQRLAAAAAGLEVHPVQPTLVVETAGQVEVLSSGWPELELTRVRPDLGPDEVGGPVA</sequence>
<protein>
    <recommendedName>
        <fullName evidence="3">ATP-dependent DNA ligase family profile domain-containing protein</fullName>
    </recommendedName>
</protein>
<dbReference type="AlphaFoldDB" id="A0A371P973"/>
<evidence type="ECO:0000256" key="1">
    <source>
        <dbReference type="ARBA" id="ARBA00007572"/>
    </source>
</evidence>
<gene>
    <name evidence="4" type="ORF">DX116_02140</name>
</gene>
<accession>A0A371P973</accession>
<proteinExistence type="inferred from homology"/>
<organism evidence="4 5">
    <name type="scientific">Aeromicrobium endophyticum</name>
    <dbReference type="NCBI Taxonomy" id="2292704"/>
    <lineage>
        <taxon>Bacteria</taxon>
        <taxon>Bacillati</taxon>
        <taxon>Actinomycetota</taxon>
        <taxon>Actinomycetes</taxon>
        <taxon>Propionibacteriales</taxon>
        <taxon>Nocardioidaceae</taxon>
        <taxon>Aeromicrobium</taxon>
    </lineage>
</organism>
<dbReference type="GO" id="GO:0003910">
    <property type="term" value="F:DNA ligase (ATP) activity"/>
    <property type="evidence" value="ECO:0007669"/>
    <property type="project" value="InterPro"/>
</dbReference>
<dbReference type="GO" id="GO:0005524">
    <property type="term" value="F:ATP binding"/>
    <property type="evidence" value="ECO:0007669"/>
    <property type="project" value="InterPro"/>
</dbReference>
<dbReference type="SUPFAM" id="SSF56091">
    <property type="entry name" value="DNA ligase/mRNA capping enzyme, catalytic domain"/>
    <property type="match status" value="1"/>
</dbReference>
<evidence type="ECO:0000313" key="4">
    <source>
        <dbReference type="EMBL" id="REK72452.1"/>
    </source>
</evidence>
<evidence type="ECO:0000259" key="3">
    <source>
        <dbReference type="PROSITE" id="PS50160"/>
    </source>
</evidence>
<evidence type="ECO:0000313" key="5">
    <source>
        <dbReference type="Proteomes" id="UP000265581"/>
    </source>
</evidence>
<dbReference type="PANTHER" id="PTHR45674">
    <property type="entry name" value="DNA LIGASE 1/3 FAMILY MEMBER"/>
    <property type="match status" value="1"/>
</dbReference>
<comment type="caution">
    <text evidence="4">The sequence shown here is derived from an EMBL/GenBank/DDBJ whole genome shotgun (WGS) entry which is preliminary data.</text>
</comment>
<dbReference type="GO" id="GO:0006310">
    <property type="term" value="P:DNA recombination"/>
    <property type="evidence" value="ECO:0007669"/>
    <property type="project" value="InterPro"/>
</dbReference>
<feature type="domain" description="ATP-dependent DNA ligase family profile" evidence="3">
    <location>
        <begin position="125"/>
        <end position="241"/>
    </location>
</feature>
<dbReference type="InterPro" id="IPR050191">
    <property type="entry name" value="ATP-dep_DNA_ligase"/>
</dbReference>